<dbReference type="Gene3D" id="1.10.340.30">
    <property type="entry name" value="Hypothetical protein, domain 2"/>
    <property type="match status" value="1"/>
</dbReference>
<keyword evidence="7" id="KW-1185">Reference proteome</keyword>
<evidence type="ECO:0000259" key="5">
    <source>
        <dbReference type="SMART" id="SM00478"/>
    </source>
</evidence>
<evidence type="ECO:0000313" key="6">
    <source>
        <dbReference type="EMBL" id="NMP24926.1"/>
    </source>
</evidence>
<dbReference type="RefSeq" id="WP_169103130.1">
    <property type="nucleotide sequence ID" value="NZ_JABBVZ010000177.1"/>
</dbReference>
<dbReference type="PANTHER" id="PTHR43003:SF5">
    <property type="entry name" value="DNA-3-METHYLADENINE GLYCOSYLASE"/>
    <property type="match status" value="1"/>
</dbReference>
<dbReference type="CDD" id="cd00056">
    <property type="entry name" value="ENDO3c"/>
    <property type="match status" value="1"/>
</dbReference>
<feature type="domain" description="HhH-GPD" evidence="5">
    <location>
        <begin position="128"/>
        <end position="294"/>
    </location>
</feature>
<evidence type="ECO:0000256" key="1">
    <source>
        <dbReference type="ARBA" id="ARBA00000086"/>
    </source>
</evidence>
<reference evidence="6 7" key="1">
    <citation type="submission" date="2020-04" db="EMBL/GenBank/DDBJ databases">
        <authorList>
            <person name="Zhang R."/>
            <person name="Schippers A."/>
        </authorList>
    </citation>
    <scope>NUCLEOTIDE SEQUENCE [LARGE SCALE GENOMIC DNA]</scope>
    <source>
        <strain evidence="6 7">DSM 109850</strain>
    </source>
</reference>
<gene>
    <name evidence="6" type="ORF">HIJ39_21705</name>
</gene>
<proteinExistence type="predicted"/>
<sequence length="298" mass="33350">MITGTNSGADEDFLAESRDHRYGEQLRFIARFPAYATIVQPEGVTWWYRRREAPAVLRLTKDPENQGVRVQGDVEVGRRVMRQDAAPLPDGIRLEGLPAVHRRLFDQYGGIRPVVFADPFEGVAWAILGQQITVGFAAQLKNAVAARYGTMIPEAGANCAVFPSASVLSRVHVDDLRTLKLSRQKAETLIAVARAIDDGKWDWSRLSAMPSQEAYEVLIKMKGIGPWTAEYCLLRVFGHPDVLPAGDVALRRAWARISDRPVVSESDLRHGGAVWRGMRSDFAFWLWLDNFRQRHGGA</sequence>
<comment type="catalytic activity">
    <reaction evidence="1">
        <text>Hydrolysis of alkylated DNA, releasing 3-methyladenine, 3-methylguanine, 7-methylguanine and 7-methyladenine.</text>
        <dbReference type="EC" id="3.2.2.21"/>
    </reaction>
</comment>
<evidence type="ECO:0000256" key="4">
    <source>
        <dbReference type="ARBA" id="ARBA00023204"/>
    </source>
</evidence>
<keyword evidence="4" id="KW-0234">DNA repair</keyword>
<dbReference type="SUPFAM" id="SSF48150">
    <property type="entry name" value="DNA-glycosylase"/>
    <property type="match status" value="1"/>
</dbReference>
<dbReference type="GO" id="GO:0005737">
    <property type="term" value="C:cytoplasm"/>
    <property type="evidence" value="ECO:0007669"/>
    <property type="project" value="TreeGrafter"/>
</dbReference>
<dbReference type="GO" id="GO:0043916">
    <property type="term" value="F:DNA-7-methylguanine glycosylase activity"/>
    <property type="evidence" value="ECO:0007669"/>
    <property type="project" value="TreeGrafter"/>
</dbReference>
<keyword evidence="3" id="KW-0227">DNA damage</keyword>
<dbReference type="GO" id="GO:0032993">
    <property type="term" value="C:protein-DNA complex"/>
    <property type="evidence" value="ECO:0007669"/>
    <property type="project" value="TreeGrafter"/>
</dbReference>
<dbReference type="InterPro" id="IPR011257">
    <property type="entry name" value="DNA_glycosylase"/>
</dbReference>
<dbReference type="InterPro" id="IPR051912">
    <property type="entry name" value="Alkylbase_DNA_Glycosylase/TA"/>
</dbReference>
<comment type="caution">
    <text evidence="6">The sequence shown here is derived from an EMBL/GenBank/DDBJ whole genome shotgun (WGS) entry which is preliminary data.</text>
</comment>
<dbReference type="EMBL" id="JABBVZ010000177">
    <property type="protein sequence ID" value="NMP24926.1"/>
    <property type="molecule type" value="Genomic_DNA"/>
</dbReference>
<dbReference type="Proteomes" id="UP000533476">
    <property type="component" value="Unassembled WGS sequence"/>
</dbReference>
<dbReference type="GO" id="GO:0032131">
    <property type="term" value="F:alkylated DNA binding"/>
    <property type="evidence" value="ECO:0007669"/>
    <property type="project" value="TreeGrafter"/>
</dbReference>
<evidence type="ECO:0000313" key="7">
    <source>
        <dbReference type="Proteomes" id="UP000533476"/>
    </source>
</evidence>
<dbReference type="Gene3D" id="1.10.1670.40">
    <property type="match status" value="1"/>
</dbReference>
<dbReference type="Pfam" id="PF00730">
    <property type="entry name" value="HhH-GPD"/>
    <property type="match status" value="1"/>
</dbReference>
<dbReference type="GO" id="GO:0006285">
    <property type="term" value="P:base-excision repair, AP site formation"/>
    <property type="evidence" value="ECO:0007669"/>
    <property type="project" value="TreeGrafter"/>
</dbReference>
<organism evidence="6 7">
    <name type="scientific">Sulfobacillus harzensis</name>
    <dbReference type="NCBI Taxonomy" id="2729629"/>
    <lineage>
        <taxon>Bacteria</taxon>
        <taxon>Bacillati</taxon>
        <taxon>Bacillota</taxon>
        <taxon>Clostridia</taxon>
        <taxon>Eubacteriales</taxon>
        <taxon>Clostridiales Family XVII. Incertae Sedis</taxon>
        <taxon>Sulfobacillus</taxon>
    </lineage>
</organism>
<dbReference type="SMART" id="SM00478">
    <property type="entry name" value="ENDO3c"/>
    <property type="match status" value="1"/>
</dbReference>
<protein>
    <recommendedName>
        <fullName evidence="2">DNA-3-methyladenine glycosylase II</fullName>
        <ecNumber evidence="2">3.2.2.21</ecNumber>
    </recommendedName>
</protein>
<evidence type="ECO:0000256" key="2">
    <source>
        <dbReference type="ARBA" id="ARBA00012000"/>
    </source>
</evidence>
<dbReference type="GO" id="GO:0006307">
    <property type="term" value="P:DNA alkylation repair"/>
    <property type="evidence" value="ECO:0007669"/>
    <property type="project" value="TreeGrafter"/>
</dbReference>
<dbReference type="PANTHER" id="PTHR43003">
    <property type="entry name" value="DNA-3-METHYLADENINE GLYCOSYLASE"/>
    <property type="match status" value="1"/>
</dbReference>
<dbReference type="EC" id="3.2.2.21" evidence="2"/>
<dbReference type="AlphaFoldDB" id="A0A7Y0L8T0"/>
<name>A0A7Y0L8T0_9FIRM</name>
<evidence type="ECO:0000256" key="3">
    <source>
        <dbReference type="ARBA" id="ARBA00022763"/>
    </source>
</evidence>
<dbReference type="GO" id="GO:0008725">
    <property type="term" value="F:DNA-3-methyladenine glycosylase activity"/>
    <property type="evidence" value="ECO:0007669"/>
    <property type="project" value="TreeGrafter"/>
</dbReference>
<dbReference type="InterPro" id="IPR003265">
    <property type="entry name" value="HhH-GPD_domain"/>
</dbReference>
<accession>A0A7Y0L8T0</accession>